<dbReference type="RefSeq" id="WP_110310620.1">
    <property type="nucleotide sequence ID" value="NZ_QICL01000011.1"/>
</dbReference>
<sequence length="206" mass="23955">MDYKIKVKALREIMPIPMAEAIKLLKENNGDIKVCADIFKSRSTEHICKETGCSKEMAIQFYEKEKFDLNRTISFIREELFDLNYKPINNITLDNLNKTRSWIAIVQEKDFATSLDYNELPSVIQTLAAIPSLQDMALTLKQAKKIKDVIFKGYSDDLSIDEFVRRNVQLDDNPDFQKAYQRISLSTTIVIDEINRHRRNLKTSLK</sequence>
<dbReference type="OrthoDB" id="6703119at2"/>
<dbReference type="EMBL" id="QICL01000011">
    <property type="protein sequence ID" value="PXV64054.1"/>
    <property type="molecule type" value="Genomic_DNA"/>
</dbReference>
<gene>
    <name evidence="1" type="ORF">CLV62_11111</name>
</gene>
<evidence type="ECO:0000313" key="1">
    <source>
        <dbReference type="EMBL" id="PXV64054.1"/>
    </source>
</evidence>
<dbReference type="Proteomes" id="UP000247973">
    <property type="component" value="Unassembled WGS sequence"/>
</dbReference>
<proteinExistence type="predicted"/>
<accession>A0A2V3PP42</accession>
<comment type="caution">
    <text evidence="1">The sequence shown here is derived from an EMBL/GenBank/DDBJ whole genome shotgun (WGS) entry which is preliminary data.</text>
</comment>
<organism evidence="1 2">
    <name type="scientific">Dysgonomonas alginatilytica</name>
    <dbReference type="NCBI Taxonomy" id="1605892"/>
    <lineage>
        <taxon>Bacteria</taxon>
        <taxon>Pseudomonadati</taxon>
        <taxon>Bacteroidota</taxon>
        <taxon>Bacteroidia</taxon>
        <taxon>Bacteroidales</taxon>
        <taxon>Dysgonomonadaceae</taxon>
        <taxon>Dysgonomonas</taxon>
    </lineage>
</organism>
<reference evidence="1 2" key="1">
    <citation type="submission" date="2018-03" db="EMBL/GenBank/DDBJ databases">
        <title>Genomic Encyclopedia of Archaeal and Bacterial Type Strains, Phase II (KMG-II): from individual species to whole genera.</title>
        <authorList>
            <person name="Goeker M."/>
        </authorList>
    </citation>
    <scope>NUCLEOTIDE SEQUENCE [LARGE SCALE GENOMIC DNA]</scope>
    <source>
        <strain evidence="1 2">DSM 100214</strain>
    </source>
</reference>
<protein>
    <submittedName>
        <fullName evidence="1">Uncharacterized protein</fullName>
    </submittedName>
</protein>
<keyword evidence="2" id="KW-1185">Reference proteome</keyword>
<evidence type="ECO:0000313" key="2">
    <source>
        <dbReference type="Proteomes" id="UP000247973"/>
    </source>
</evidence>
<name>A0A2V3PP42_9BACT</name>
<dbReference type="AlphaFoldDB" id="A0A2V3PP42"/>